<dbReference type="CDD" id="cd00090">
    <property type="entry name" value="HTH_ARSR"/>
    <property type="match status" value="1"/>
</dbReference>
<dbReference type="SMART" id="SM00382">
    <property type="entry name" value="AAA"/>
    <property type="match status" value="1"/>
</dbReference>
<evidence type="ECO:0000313" key="8">
    <source>
        <dbReference type="EMBL" id="AJA53238.1"/>
    </source>
</evidence>
<dbReference type="RefSeq" id="WP_003446648.1">
    <property type="nucleotide sequence ID" value="NZ_ANZB01000012.1"/>
</dbReference>
<dbReference type="InterPro" id="IPR036390">
    <property type="entry name" value="WH_DNA-bd_sf"/>
</dbReference>
<dbReference type="eggNOG" id="COG1221">
    <property type="taxonomic scope" value="Bacteria"/>
</dbReference>
<proteinExistence type="predicted"/>
<evidence type="ECO:0000256" key="3">
    <source>
        <dbReference type="ARBA" id="ARBA00022840"/>
    </source>
</evidence>
<feature type="domain" description="PRD" evidence="7">
    <location>
        <begin position="801"/>
        <end position="900"/>
    </location>
</feature>
<dbReference type="PATRIC" id="fig|1262449.3.peg.3070"/>
<dbReference type="InterPro" id="IPR011991">
    <property type="entry name" value="ArsR-like_HTH"/>
</dbReference>
<evidence type="ECO:0000259" key="7">
    <source>
        <dbReference type="PROSITE" id="PS51372"/>
    </source>
</evidence>
<accession>A0A0H3JB77</accession>
<keyword evidence="11" id="KW-1185">Reference proteome</keyword>
<dbReference type="PROSITE" id="PS51372">
    <property type="entry name" value="PRD_2"/>
    <property type="match status" value="1"/>
</dbReference>
<dbReference type="InterPro" id="IPR003593">
    <property type="entry name" value="AAA+_ATPase"/>
</dbReference>
<dbReference type="PROSITE" id="PS51096">
    <property type="entry name" value="PTS_EIIA_TYPE_4"/>
    <property type="match status" value="1"/>
</dbReference>
<dbReference type="Pfam" id="PF03610">
    <property type="entry name" value="EIIA-man"/>
    <property type="match status" value="1"/>
</dbReference>
<feature type="domain" description="Sigma-54 factor interaction" evidence="5">
    <location>
        <begin position="109"/>
        <end position="342"/>
    </location>
</feature>
<dbReference type="EC" id="2.7.1.-" evidence="8"/>
<dbReference type="InterPro" id="IPR036388">
    <property type="entry name" value="WH-like_DNA-bd_sf"/>
</dbReference>
<dbReference type="KEGG" id="cpae:CPAST_c31840"/>
<dbReference type="InterPro" id="IPR025662">
    <property type="entry name" value="Sigma_54_int_dom_ATP-bd_1"/>
</dbReference>
<dbReference type="GO" id="GO:0016020">
    <property type="term" value="C:membrane"/>
    <property type="evidence" value="ECO:0007669"/>
    <property type="project" value="InterPro"/>
</dbReference>
<dbReference type="Pfam" id="PF00874">
    <property type="entry name" value="PRD"/>
    <property type="match status" value="1"/>
</dbReference>
<dbReference type="GO" id="GO:0005524">
    <property type="term" value="F:ATP binding"/>
    <property type="evidence" value="ECO:0007669"/>
    <property type="project" value="UniProtKB-KW"/>
</dbReference>
<dbReference type="GeneID" id="93075290"/>
<dbReference type="GO" id="GO:0003677">
    <property type="term" value="F:DNA binding"/>
    <property type="evidence" value="ECO:0007669"/>
    <property type="project" value="UniProtKB-KW"/>
</dbReference>
<dbReference type="GO" id="GO:0006355">
    <property type="term" value="P:regulation of DNA-templated transcription"/>
    <property type="evidence" value="ECO:0007669"/>
    <property type="project" value="InterPro"/>
</dbReference>
<dbReference type="AlphaFoldDB" id="A0A0H3JB77"/>
<dbReference type="Gene3D" id="3.40.50.300">
    <property type="entry name" value="P-loop containing nucleotide triphosphate hydrolases"/>
    <property type="match status" value="1"/>
</dbReference>
<dbReference type="InterPro" id="IPR011608">
    <property type="entry name" value="PRD"/>
</dbReference>
<dbReference type="KEGG" id="cpat:CLPA_c31840"/>
<dbReference type="InterPro" id="IPR036634">
    <property type="entry name" value="PRD_sf"/>
</dbReference>
<dbReference type="Gene3D" id="1.10.1790.10">
    <property type="entry name" value="PRD domain"/>
    <property type="match status" value="1"/>
</dbReference>
<dbReference type="SUPFAM" id="SSF53062">
    <property type="entry name" value="PTS system fructose IIA component-like"/>
    <property type="match status" value="1"/>
</dbReference>
<dbReference type="eggNOG" id="COG3933">
    <property type="taxonomic scope" value="Bacteria"/>
</dbReference>
<dbReference type="CDD" id="cd00009">
    <property type="entry name" value="AAA"/>
    <property type="match status" value="1"/>
</dbReference>
<dbReference type="Proteomes" id="UP000028042">
    <property type="component" value="Unassembled WGS sequence"/>
</dbReference>
<dbReference type="SUPFAM" id="SSF52540">
    <property type="entry name" value="P-loop containing nucleoside triphosphate hydrolases"/>
    <property type="match status" value="1"/>
</dbReference>
<sequence>MQAKDRVYDMMKKICREKTKISAVELSRELNLSRQVVSHYLNRLLEEKLVQKTNSRPVYWSIPEIEKTEDEEIIEHKEFIVENTKGNINIQDNSEKNNCQYEKDAFSDLIGCYGSQKKIVEQCRASVNYPPNGLPILITGESGVGKSFLAKLIYQYALEQKVIYSKAPFVVLNCADYANNPELLSATLLGYKKGSFTGANSDKEGLLSEADGGYLFLDEIHRLSYANQEKLFLFMDTGKYRQLGDNQWKKSNVRFIFATTERTEEVLLETFRRRIAVHINIDSIINRPFTERLQIVYLFYYKESKKIKKDIIVDSHVVEALCFSRPKGNIGTLQNIVQTSCANAFTRQMDEVVLRITLEDIPDISNIFFSVSNRDIAPLKIFYDREFVQIKDESLEAKQKFIEFFNQISEFSYENAEAAKLEIFIEFKKLMNSIKEYLNLLFLDENIFVRESYMQKFVKIIKRYGIHCTRESMELMLCLVLILQDDMIIKLDFKRVINFLKGVSPRAYYIAIKLREELGTIVTGLSRCLDIMNTIFFQEYIEENIELQGLIVAHGNTTASSIQAVANENCGTFVFESIDMPMDISLADTIKKVNDYLEKIDTRKGVILLVDMGSLNQMYSSIKNHLSGDLLIMNNVTTAIALDIGIKMIQNNSFKYIAEQAKSAYNISIQYFEGIARGKNIIISCMSGLGISDKIKEIISRFVNHETMDIVIMDYKNLKKLIEENNKDNFKHTKLIITTSNLPNIATMKWVNVYDILDGTGEKCLWEALKDEINEEKFEDLKREFLKFFSLEGIASRLTFLNPNIVVNEVENVIYRYEQYYDMKLVGYIKLNLYMHIAFMIERLMTSNNYEPEEKAEYTDKEKEFYDVSRDIFSDIEKRYHIKINKYELSLMYELFKNIL</sequence>
<reference evidence="8 11" key="1">
    <citation type="journal article" date="2015" name="Genome Announc.">
        <title>Complete Genome Sequence of the Nitrogen-Fixing and Solvent-Producing Clostridium pasteurianum DSM 525.</title>
        <authorList>
            <person name="Poehlein A."/>
            <person name="Grosse-Honebrink A."/>
            <person name="Zhang Y."/>
            <person name="Minton N.P."/>
            <person name="Daniel R."/>
        </authorList>
    </citation>
    <scope>NUCLEOTIDE SEQUENCE [LARGE SCALE GENOMIC DNA]</scope>
    <source>
        <strain evidence="8">DSM 525</strain>
        <strain evidence="11">DSM 525 / ATCC 6013</strain>
    </source>
</reference>
<reference evidence="9" key="2">
    <citation type="submission" date="2015-10" db="EMBL/GenBank/DDBJ databases">
        <title>Improved Draft Genome Sequence of Clostridium pasteurianum Strain ATCC 6013 (DSM 525) Using a Hybrid Next-Generation Sequencing Approach.</title>
        <authorList>
            <person name="Pyne M.E."/>
            <person name="Utturkar S.M."/>
            <person name="Brown S.D."/>
            <person name="Moo-Young M."/>
            <person name="Chung D.A."/>
            <person name="Chou P.C."/>
        </authorList>
    </citation>
    <scope>NUCLEOTIDE SEQUENCE</scope>
    <source>
        <strain evidence="9">ATCC 6013</strain>
    </source>
</reference>
<dbReference type="Proteomes" id="UP000030905">
    <property type="component" value="Chromosome"/>
</dbReference>
<keyword evidence="1 8" id="KW-0808">Transferase</keyword>
<evidence type="ECO:0000313" key="11">
    <source>
        <dbReference type="Proteomes" id="UP000030905"/>
    </source>
</evidence>
<dbReference type="InterPro" id="IPR027417">
    <property type="entry name" value="P-loop_NTPase"/>
</dbReference>
<dbReference type="SUPFAM" id="SSF63520">
    <property type="entry name" value="PTS-regulatory domain, PRD"/>
    <property type="match status" value="1"/>
</dbReference>
<dbReference type="InterPro" id="IPR036662">
    <property type="entry name" value="PTS_EIIA_man-typ_sf"/>
</dbReference>
<keyword evidence="2" id="KW-0547">Nucleotide-binding</keyword>
<organism evidence="8 11">
    <name type="scientific">Clostridium pasteurianum DSM 525 = ATCC 6013</name>
    <dbReference type="NCBI Taxonomy" id="1262449"/>
    <lineage>
        <taxon>Bacteria</taxon>
        <taxon>Bacillati</taxon>
        <taxon>Bacillota</taxon>
        <taxon>Clostridia</taxon>
        <taxon>Eubacteriales</taxon>
        <taxon>Clostridiaceae</taxon>
        <taxon>Clostridium</taxon>
    </lineage>
</organism>
<keyword evidence="4" id="KW-0238">DNA-binding</keyword>
<feature type="domain" description="PTS EIIA type-4" evidence="6">
    <location>
        <begin position="546"/>
        <end position="669"/>
    </location>
</feature>
<evidence type="ECO:0000256" key="4">
    <source>
        <dbReference type="ARBA" id="ARBA00023125"/>
    </source>
</evidence>
<evidence type="ECO:0000256" key="1">
    <source>
        <dbReference type="ARBA" id="ARBA00022679"/>
    </source>
</evidence>
<keyword evidence="3" id="KW-0067">ATP-binding</keyword>
<dbReference type="PROSITE" id="PS50045">
    <property type="entry name" value="SIGMA54_INTERACT_4"/>
    <property type="match status" value="1"/>
</dbReference>
<protein>
    <submittedName>
        <fullName evidence="9">PTS system transcriptional activator</fullName>
    </submittedName>
    <submittedName>
        <fullName evidence="8">Transcriptional regulatory protein LevR</fullName>
        <ecNumber evidence="8">2.7.1.-</ecNumber>
    </submittedName>
</protein>
<dbReference type="GO" id="GO:0009401">
    <property type="term" value="P:phosphoenolpyruvate-dependent sugar phosphotransferase system"/>
    <property type="evidence" value="ECO:0007669"/>
    <property type="project" value="InterPro"/>
</dbReference>
<dbReference type="SUPFAM" id="SSF46785">
    <property type="entry name" value="Winged helix' DNA-binding domain"/>
    <property type="match status" value="1"/>
</dbReference>
<gene>
    <name evidence="8" type="primary">levR2</name>
    <name evidence="8" type="ORF">CLPA_c31840</name>
    <name evidence="9" type="ORF">CP6013_03995</name>
</gene>
<name>A0A0H3JB77_CLOPA</name>
<evidence type="ECO:0000259" key="6">
    <source>
        <dbReference type="PROSITE" id="PS51096"/>
    </source>
</evidence>
<dbReference type="PANTHER" id="PTHR32071">
    <property type="entry name" value="TRANSCRIPTIONAL REGULATORY PROTEIN"/>
    <property type="match status" value="1"/>
</dbReference>
<dbReference type="Gene3D" id="1.10.10.10">
    <property type="entry name" value="Winged helix-like DNA-binding domain superfamily/Winged helix DNA-binding domain"/>
    <property type="match status" value="1"/>
</dbReference>
<dbReference type="Gene3D" id="3.40.50.510">
    <property type="entry name" value="Phosphotransferase system, mannose-type IIA component"/>
    <property type="match status" value="1"/>
</dbReference>
<evidence type="ECO:0000256" key="2">
    <source>
        <dbReference type="ARBA" id="ARBA00022741"/>
    </source>
</evidence>
<reference evidence="9 10" key="3">
    <citation type="journal article" name="Genome Announc.">
        <title>Improved Draft Genome Sequence of Clostridium pasteurianum Strain ATCC 6013 (DSM 525) Using a Hybrid Next-Generation Sequencing Approach.</title>
        <authorList>
            <person name="Pyne M.E."/>
            <person name="Utturkar S."/>
            <person name="Brown S.D."/>
            <person name="Moo-Young M."/>
            <person name="Chung D.A."/>
            <person name="Chou C.P."/>
        </authorList>
    </citation>
    <scope>NUCLEOTIDE SEQUENCE [LARGE SCALE GENOMIC DNA]</scope>
    <source>
        <strain evidence="9 10">ATCC 6013</strain>
    </source>
</reference>
<dbReference type="EMBL" id="CP009268">
    <property type="protein sequence ID" value="AJA53238.1"/>
    <property type="molecule type" value="Genomic_DNA"/>
</dbReference>
<dbReference type="PROSITE" id="PS00675">
    <property type="entry name" value="SIGMA54_INTERACT_1"/>
    <property type="match status" value="1"/>
</dbReference>
<dbReference type="EMBL" id="JPGY02000001">
    <property type="protein sequence ID" value="KRU14736.1"/>
    <property type="molecule type" value="Genomic_DNA"/>
</dbReference>
<dbReference type="InterPro" id="IPR002078">
    <property type="entry name" value="Sigma_54_int"/>
</dbReference>
<evidence type="ECO:0000313" key="9">
    <source>
        <dbReference type="EMBL" id="KRU14736.1"/>
    </source>
</evidence>
<evidence type="ECO:0000259" key="5">
    <source>
        <dbReference type="PROSITE" id="PS50045"/>
    </source>
</evidence>
<dbReference type="PANTHER" id="PTHR32071:SF38">
    <property type="entry name" value="PSP OPERON TRANSCRIPTIONAL ACTIVATOR"/>
    <property type="match status" value="1"/>
</dbReference>
<dbReference type="GO" id="GO:0016740">
    <property type="term" value="F:transferase activity"/>
    <property type="evidence" value="ECO:0007669"/>
    <property type="project" value="UniProtKB-KW"/>
</dbReference>
<evidence type="ECO:0000313" key="10">
    <source>
        <dbReference type="Proteomes" id="UP000028042"/>
    </source>
</evidence>
<dbReference type="InterPro" id="IPR004701">
    <property type="entry name" value="PTS_EIIA_man-typ"/>
</dbReference>
<dbReference type="Pfam" id="PF00158">
    <property type="entry name" value="Sigma54_activat"/>
    <property type="match status" value="1"/>
</dbReference>